<sequence length="54" mass="6696">MWALWYLRMGPKVEPRILNAVSTRDFIRVFPFFFSRRELTDEARVRLRSPFRYT</sequence>
<proteinExistence type="predicted"/>
<reference evidence="1" key="1">
    <citation type="submission" date="2018-11" db="EMBL/GenBank/DDBJ databases">
        <authorList>
            <consortium name="Genoscope - CEA"/>
            <person name="William W."/>
        </authorList>
    </citation>
    <scope>NUCLEOTIDE SEQUENCE</scope>
</reference>
<protein>
    <submittedName>
        <fullName evidence="1">Uncharacterized protein</fullName>
    </submittedName>
</protein>
<accession>A0A3P6D887</accession>
<name>A0A3P6D887_BRAOL</name>
<organism evidence="1">
    <name type="scientific">Brassica oleracea</name>
    <name type="common">Wild cabbage</name>
    <dbReference type="NCBI Taxonomy" id="3712"/>
    <lineage>
        <taxon>Eukaryota</taxon>
        <taxon>Viridiplantae</taxon>
        <taxon>Streptophyta</taxon>
        <taxon>Embryophyta</taxon>
        <taxon>Tracheophyta</taxon>
        <taxon>Spermatophyta</taxon>
        <taxon>Magnoliopsida</taxon>
        <taxon>eudicotyledons</taxon>
        <taxon>Gunneridae</taxon>
        <taxon>Pentapetalae</taxon>
        <taxon>rosids</taxon>
        <taxon>malvids</taxon>
        <taxon>Brassicales</taxon>
        <taxon>Brassicaceae</taxon>
        <taxon>Brassiceae</taxon>
        <taxon>Brassica</taxon>
    </lineage>
</organism>
<dbReference type="EMBL" id="LR031874">
    <property type="protein sequence ID" value="VDD27327.1"/>
    <property type="molecule type" value="Genomic_DNA"/>
</dbReference>
<dbReference type="AlphaFoldDB" id="A0A3P6D887"/>
<gene>
    <name evidence="1" type="ORF">BOLC2T12324H</name>
</gene>
<evidence type="ECO:0000313" key="1">
    <source>
        <dbReference type="EMBL" id="VDD27327.1"/>
    </source>
</evidence>